<dbReference type="AlphaFoldDB" id="A0AAP0IPI9"/>
<accession>A0AAP0IPI9</accession>
<feature type="region of interest" description="Disordered" evidence="1">
    <location>
        <begin position="74"/>
        <end position="125"/>
    </location>
</feature>
<keyword evidence="3" id="KW-1185">Reference proteome</keyword>
<organism evidence="2 3">
    <name type="scientific">Stephania cephalantha</name>
    <dbReference type="NCBI Taxonomy" id="152367"/>
    <lineage>
        <taxon>Eukaryota</taxon>
        <taxon>Viridiplantae</taxon>
        <taxon>Streptophyta</taxon>
        <taxon>Embryophyta</taxon>
        <taxon>Tracheophyta</taxon>
        <taxon>Spermatophyta</taxon>
        <taxon>Magnoliopsida</taxon>
        <taxon>Ranunculales</taxon>
        <taxon>Menispermaceae</taxon>
        <taxon>Menispermoideae</taxon>
        <taxon>Cissampelideae</taxon>
        <taxon>Stephania</taxon>
    </lineage>
</organism>
<proteinExistence type="predicted"/>
<comment type="caution">
    <text evidence="2">The sequence shown here is derived from an EMBL/GenBank/DDBJ whole genome shotgun (WGS) entry which is preliminary data.</text>
</comment>
<evidence type="ECO:0000313" key="2">
    <source>
        <dbReference type="EMBL" id="KAK9119368.1"/>
    </source>
</evidence>
<dbReference type="Proteomes" id="UP001419268">
    <property type="component" value="Unassembled WGS sequence"/>
</dbReference>
<reference evidence="2 3" key="1">
    <citation type="submission" date="2024-01" db="EMBL/GenBank/DDBJ databases">
        <title>Genome assemblies of Stephania.</title>
        <authorList>
            <person name="Yang L."/>
        </authorList>
    </citation>
    <scope>NUCLEOTIDE SEQUENCE [LARGE SCALE GENOMIC DNA]</scope>
    <source>
        <strain evidence="2">JXDWG</strain>
        <tissue evidence="2">Leaf</tissue>
    </source>
</reference>
<name>A0AAP0IPI9_9MAGN</name>
<protein>
    <submittedName>
        <fullName evidence="2">Uncharacterized protein</fullName>
    </submittedName>
</protein>
<feature type="compositionally biased region" description="Basic and acidic residues" evidence="1">
    <location>
        <begin position="1"/>
        <end position="24"/>
    </location>
</feature>
<evidence type="ECO:0000313" key="3">
    <source>
        <dbReference type="Proteomes" id="UP001419268"/>
    </source>
</evidence>
<dbReference type="EMBL" id="JBBNAG010000007">
    <property type="protein sequence ID" value="KAK9119368.1"/>
    <property type="molecule type" value="Genomic_DNA"/>
</dbReference>
<evidence type="ECO:0000256" key="1">
    <source>
        <dbReference type="SAM" id="MobiDB-lite"/>
    </source>
</evidence>
<gene>
    <name evidence="2" type="ORF">Scep_017461</name>
</gene>
<sequence length="125" mass="13604">MEMGRSREAQSWRREAAARVDRGSRGRWGGRRRVRREVGREGEAELGLGADEFVVGEAGENGDRGVAEVGDDFMGEVVEGGGGRARWRRRGGGGGGEGRSTEMRRGAHAARGLGERRRRPATWAV</sequence>
<feature type="region of interest" description="Disordered" evidence="1">
    <location>
        <begin position="1"/>
        <end position="40"/>
    </location>
</feature>
<feature type="compositionally biased region" description="Basic residues" evidence="1">
    <location>
        <begin position="116"/>
        <end position="125"/>
    </location>
</feature>